<dbReference type="EMBL" id="SRPY01000077">
    <property type="protein sequence ID" value="KAG5929129.1"/>
    <property type="molecule type" value="Genomic_DNA"/>
</dbReference>
<dbReference type="Proteomes" id="UP000811619">
    <property type="component" value="Unassembled WGS sequence"/>
</dbReference>
<dbReference type="InterPro" id="IPR054208">
    <property type="entry name" value="DUF6914"/>
</dbReference>
<dbReference type="OrthoDB" id="4924482at2759"/>
<protein>
    <submittedName>
        <fullName evidence="2">Uncharacterized protein</fullName>
    </submittedName>
</protein>
<accession>A0A8K0NK59</accession>
<sequence>MEPALASETARAAEATPTTADMPRPAAQRSRPRLLAVALYHRDHISLPPKSRCYGYEAFHWGLLITPSEAQAQPREETSQAEKWQPSGEKNCLAVDATDASEIDPITFRMKNPSMDWWMHHKVVDPETSSKMIGRIVVGEIPPEVSNDDLMTIFHRVPLPVKNTHPQQSCVTWAISAVRYMQNLGWARKFDLDQFKDAALAYAEERMKKEESTEPKIKYYKTSD</sequence>
<evidence type="ECO:0000313" key="2">
    <source>
        <dbReference type="EMBL" id="KAG5929129.1"/>
    </source>
</evidence>
<gene>
    <name evidence="2" type="ORF">E4U42_007033</name>
</gene>
<comment type="caution">
    <text evidence="2">The sequence shown here is derived from an EMBL/GenBank/DDBJ whole genome shotgun (WGS) entry which is preliminary data.</text>
</comment>
<proteinExistence type="predicted"/>
<organism evidence="2 3">
    <name type="scientific">Claviceps africana</name>
    <dbReference type="NCBI Taxonomy" id="83212"/>
    <lineage>
        <taxon>Eukaryota</taxon>
        <taxon>Fungi</taxon>
        <taxon>Dikarya</taxon>
        <taxon>Ascomycota</taxon>
        <taxon>Pezizomycotina</taxon>
        <taxon>Sordariomycetes</taxon>
        <taxon>Hypocreomycetidae</taxon>
        <taxon>Hypocreales</taxon>
        <taxon>Clavicipitaceae</taxon>
        <taxon>Claviceps</taxon>
    </lineage>
</organism>
<feature type="region of interest" description="Disordered" evidence="1">
    <location>
        <begin position="1"/>
        <end position="29"/>
    </location>
</feature>
<dbReference type="Pfam" id="PF21858">
    <property type="entry name" value="DUF6914"/>
    <property type="match status" value="1"/>
</dbReference>
<evidence type="ECO:0000313" key="3">
    <source>
        <dbReference type="Proteomes" id="UP000811619"/>
    </source>
</evidence>
<reference evidence="2" key="1">
    <citation type="journal article" date="2020" name="bioRxiv">
        <title>Whole genome comparisons of ergot fungi reveals the divergence and evolution of species within the genus Claviceps are the result of varying mechanisms driving genome evolution and host range expansion.</title>
        <authorList>
            <person name="Wyka S.A."/>
            <person name="Mondo S.J."/>
            <person name="Liu M."/>
            <person name="Dettman J."/>
            <person name="Nalam V."/>
            <person name="Broders K.D."/>
        </authorList>
    </citation>
    <scope>NUCLEOTIDE SEQUENCE</scope>
    <source>
        <strain evidence="2">CCC 489</strain>
    </source>
</reference>
<feature type="compositionally biased region" description="Low complexity" evidence="1">
    <location>
        <begin position="1"/>
        <end position="20"/>
    </location>
</feature>
<evidence type="ECO:0000256" key="1">
    <source>
        <dbReference type="SAM" id="MobiDB-lite"/>
    </source>
</evidence>
<name>A0A8K0NK59_9HYPO</name>
<dbReference type="AlphaFoldDB" id="A0A8K0NK59"/>
<keyword evidence="3" id="KW-1185">Reference proteome</keyword>